<gene>
    <name evidence="1" type="ORF">D8853_01125</name>
</gene>
<comment type="caution">
    <text evidence="1">The sequence shown here is derived from an EMBL/GenBank/DDBJ whole genome shotgun (WGS) entry which is preliminary data.</text>
</comment>
<dbReference type="AlphaFoldDB" id="A0A428D6Z9"/>
<name>A0A428D6Z9_STRMT</name>
<accession>A0A428D6Z9</accession>
<evidence type="ECO:0000313" key="1">
    <source>
        <dbReference type="EMBL" id="RSI87825.1"/>
    </source>
</evidence>
<dbReference type="EMBL" id="RJNT01000001">
    <property type="protein sequence ID" value="RSI87825.1"/>
    <property type="molecule type" value="Genomic_DNA"/>
</dbReference>
<protein>
    <submittedName>
        <fullName evidence="1">Uncharacterized protein</fullName>
    </submittedName>
</protein>
<sequence>MLTYQGGLPKKVKRIEGKGRSTRARKAETDREMVSGGFRLDLLLETARLALSTYYYQLKQLEVFDKDKASTIACLIVKELKIDFHSLLGAYKKFLHYYYQIDFD</sequence>
<proteinExistence type="predicted"/>
<organism evidence="1 2">
    <name type="scientific">Streptococcus mitis</name>
    <dbReference type="NCBI Taxonomy" id="28037"/>
    <lineage>
        <taxon>Bacteria</taxon>
        <taxon>Bacillati</taxon>
        <taxon>Bacillota</taxon>
        <taxon>Bacilli</taxon>
        <taxon>Lactobacillales</taxon>
        <taxon>Streptococcaceae</taxon>
        <taxon>Streptococcus</taxon>
        <taxon>Streptococcus mitis group</taxon>
    </lineage>
</organism>
<reference evidence="1 2" key="1">
    <citation type="submission" date="2018-11" db="EMBL/GenBank/DDBJ databases">
        <title>Species Designations Belie Phenotypic and Genotypic Heterogeneity in Oral Streptococci.</title>
        <authorList>
            <person name="Velsko I."/>
        </authorList>
    </citation>
    <scope>NUCLEOTIDE SEQUENCE [LARGE SCALE GENOMIC DNA]</scope>
    <source>
        <strain evidence="1 2">KLC12</strain>
    </source>
</reference>
<evidence type="ECO:0000313" key="2">
    <source>
        <dbReference type="Proteomes" id="UP000267691"/>
    </source>
</evidence>
<dbReference type="Proteomes" id="UP000267691">
    <property type="component" value="Unassembled WGS sequence"/>
</dbReference>